<dbReference type="Proteomes" id="UP000023067">
    <property type="component" value="Unassembled WGS sequence"/>
</dbReference>
<sequence>MSTPLERITALVADRLGEDGQFTSTPVLTLEEFFEGNEAEGSILCNVVRDPQDLGSLVPPQEAFEIFSEIRDRSEVADVRIALTMFDDPDWPFSDTVLVETIATPEEARGWFEEEIGPDEVDPLAPDDDLVDVVRELGMDPDRVLVLWWD</sequence>
<gene>
    <name evidence="1" type="ORF">BF93_11390</name>
</gene>
<name>Z9JW31_9MICO</name>
<keyword evidence="2" id="KW-1185">Reference proteome</keyword>
<accession>Z9JW31</accession>
<dbReference type="PATRIC" id="fig|396014.3.peg.784"/>
<organism evidence="1 2">
    <name type="scientific">Brachybacterium phenoliresistens</name>
    <dbReference type="NCBI Taxonomy" id="396014"/>
    <lineage>
        <taxon>Bacteria</taxon>
        <taxon>Bacillati</taxon>
        <taxon>Actinomycetota</taxon>
        <taxon>Actinomycetes</taxon>
        <taxon>Micrococcales</taxon>
        <taxon>Dermabacteraceae</taxon>
        <taxon>Brachybacterium</taxon>
    </lineage>
</organism>
<dbReference type="EMBL" id="JDYK01000003">
    <property type="protein sequence ID" value="EWS82223.1"/>
    <property type="molecule type" value="Genomic_DNA"/>
</dbReference>
<evidence type="ECO:0000313" key="1">
    <source>
        <dbReference type="EMBL" id="EWS82223.1"/>
    </source>
</evidence>
<evidence type="ECO:0000313" key="2">
    <source>
        <dbReference type="Proteomes" id="UP000023067"/>
    </source>
</evidence>
<reference evidence="1 2" key="1">
    <citation type="submission" date="2014-02" db="EMBL/GenBank/DDBJ databases">
        <title>Genome sequence of Brachybacterium phenoliresistens strain W13A50.</title>
        <authorList>
            <person name="Wang X."/>
        </authorList>
    </citation>
    <scope>NUCLEOTIDE SEQUENCE [LARGE SCALE GENOMIC DNA]</scope>
    <source>
        <strain evidence="1 2">W13A50</strain>
    </source>
</reference>
<comment type="caution">
    <text evidence="1">The sequence shown here is derived from an EMBL/GenBank/DDBJ whole genome shotgun (WGS) entry which is preliminary data.</text>
</comment>
<dbReference type="HOGENOM" id="CLU_145878_0_0_11"/>
<dbReference type="RefSeq" id="WP_038370768.1">
    <property type="nucleotide sequence ID" value="NZ_KK069989.1"/>
</dbReference>
<dbReference type="AlphaFoldDB" id="Z9JW31"/>
<protein>
    <submittedName>
        <fullName evidence="1">Uncharacterized protein</fullName>
    </submittedName>
</protein>
<dbReference type="OrthoDB" id="1551075at2"/>
<proteinExistence type="predicted"/>